<evidence type="ECO:0000256" key="8">
    <source>
        <dbReference type="ARBA" id="ARBA00023277"/>
    </source>
</evidence>
<keyword evidence="17" id="KW-0732">Signal</keyword>
<dbReference type="eggNOG" id="KOG1604">
    <property type="taxonomic scope" value="Eukaryota"/>
</dbReference>
<dbReference type="UniPathway" id="UPA00242"/>
<proteinExistence type="inferred from homology"/>
<dbReference type="Gene3D" id="2.70.98.10">
    <property type="match status" value="1"/>
</dbReference>
<dbReference type="NCBIfam" id="NF008277">
    <property type="entry name" value="PRK11055.1"/>
    <property type="match status" value="1"/>
</dbReference>
<dbReference type="GO" id="GO:0033499">
    <property type="term" value="P:galactose catabolic process via UDP-galactose, Leloir pathway"/>
    <property type="evidence" value="ECO:0000318"/>
    <property type="project" value="GO_Central"/>
</dbReference>
<dbReference type="EC" id="5.1.3.3" evidence="13"/>
<feature type="signal peptide" evidence="17">
    <location>
        <begin position="1"/>
        <end position="15"/>
    </location>
</feature>
<dbReference type="GO" id="GO:0003978">
    <property type="term" value="F:UDP-glucose 4-epimerase activity"/>
    <property type="evidence" value="ECO:0007669"/>
    <property type="project" value="UniProtKB-ARBA"/>
</dbReference>
<dbReference type="InParanoid" id="E9G811"/>
<dbReference type="OMA" id="IYHHISR"/>
<dbReference type="GO" id="GO:0006006">
    <property type="term" value="P:glucose metabolic process"/>
    <property type="evidence" value="ECO:0000318"/>
    <property type="project" value="GO_Central"/>
</dbReference>
<feature type="active site" description="Proton donor" evidence="14">
    <location>
        <position position="213"/>
    </location>
</feature>
<dbReference type="GO" id="GO:0004034">
    <property type="term" value="F:aldose 1-epimerase activity"/>
    <property type="evidence" value="ECO:0000318"/>
    <property type="project" value="GO_Central"/>
</dbReference>
<keyword evidence="8 13" id="KW-0119">Carbohydrate metabolism</keyword>
<dbReference type="EMBL" id="GL732534">
    <property type="protein sequence ID" value="EFX84336.1"/>
    <property type="molecule type" value="Genomic_DNA"/>
</dbReference>
<evidence type="ECO:0000256" key="10">
    <source>
        <dbReference type="ARBA" id="ARBA00037955"/>
    </source>
</evidence>
<evidence type="ECO:0000256" key="4">
    <source>
        <dbReference type="ARBA" id="ARBA00006206"/>
    </source>
</evidence>
<feature type="active site" description="Proton acceptor" evidence="14">
    <location>
        <position position="355"/>
    </location>
</feature>
<dbReference type="OrthoDB" id="274691at2759"/>
<evidence type="ECO:0000256" key="9">
    <source>
        <dbReference type="ARBA" id="ARBA00037676"/>
    </source>
</evidence>
<evidence type="ECO:0000256" key="15">
    <source>
        <dbReference type="PIRSR" id="PIRSR005096-2"/>
    </source>
</evidence>
<sequence>MISFLVYLVLSSIYAVNKLPPDTDQTSTLSVHATQEQFGVIQTSKGDESVIKYTLTNLHGVKVQLITYGAALTNLLVPDKEGKLQDVVLGFDDLDGYRGVKARNPYFGSTVGRVANRIAKGRFRLDGIDYQLATNNGANHLHGGLVGFDQVVWRGHAHRNGSVTFTYSSPHMEEGYPGQLSTQVTYTLTDSNELIIDFKALTDLPTPVNLVNHAYFNLAGHEAGSQQLYNHRVQLYADRYTPVDDEKIPTGELASVNGTAFDLRSETRLGDVIHSIPGGGYDHNFVAGQFSGRKFYHTNLPLVAEFWHPPSGRLMKVFSNQPGFQLYTGNFLPADDSLLGKNGRFYHMHDAFCVETQNFPDSINQPNFPDSVLRPGMVYHRTTVFKFSIK</sequence>
<evidence type="ECO:0000313" key="18">
    <source>
        <dbReference type="EMBL" id="EFX84336.1"/>
    </source>
</evidence>
<evidence type="ECO:0000256" key="7">
    <source>
        <dbReference type="ARBA" id="ARBA00023268"/>
    </source>
</evidence>
<dbReference type="SUPFAM" id="SSF74650">
    <property type="entry name" value="Galactose mutarotase-like"/>
    <property type="match status" value="1"/>
</dbReference>
<evidence type="ECO:0000256" key="5">
    <source>
        <dbReference type="ARBA" id="ARBA00023027"/>
    </source>
</evidence>
<feature type="binding site" evidence="16">
    <location>
        <begin position="116"/>
        <end position="117"/>
    </location>
    <ligand>
        <name>beta-D-galactose</name>
        <dbReference type="ChEBI" id="CHEBI:27667"/>
    </ligand>
</feature>
<dbReference type="InterPro" id="IPR011013">
    <property type="entry name" value="Gal_mutarotase_sf_dom"/>
</dbReference>
<comment type="function">
    <text evidence="12">Mutarotase that catalyzes the interconversion of beta-D-galactose and alpha-D-galactose during galactose metabolism. Beta-D-galactose is metabolized in the liver into glucose 1-phosphate, the primary metabolic fuel, by the action of four enzymes that constitute the Leloir pathway: GALM, GALK1 (galactokinase), GALT (galactose-1-phosphate uridylyltransferase) and GALE (UDP-galactose-4'-epimerase). Involved in the maintenance of the equilibrium between the beta- and alpha-anomers of galactose, therefore ensuring a sufficient supply of the alpha-anomer for GALK1. Also active on D-glucose although shows a preference for galactose over glucose.</text>
</comment>
<dbReference type="GO" id="GO:0030246">
    <property type="term" value="F:carbohydrate binding"/>
    <property type="evidence" value="ECO:0007669"/>
    <property type="project" value="InterPro"/>
</dbReference>
<comment type="pathway">
    <text evidence="3 13">Carbohydrate metabolism; hexose metabolism.</text>
</comment>
<dbReference type="PANTHER" id="PTHR10091:SF0">
    <property type="entry name" value="GALACTOSE MUTAROTASE"/>
    <property type="match status" value="1"/>
</dbReference>
<dbReference type="FunFam" id="2.70.98.10:FF:000025">
    <property type="entry name" value="GAL10 bifunctional protein"/>
    <property type="match status" value="1"/>
</dbReference>
<comment type="similarity">
    <text evidence="11">In the C-terminal section; belongs to the aldose epimerase family.</text>
</comment>
<dbReference type="InterPro" id="IPR047215">
    <property type="entry name" value="Galactose_mutarotase-like"/>
</dbReference>
<keyword evidence="6 13" id="KW-0413">Isomerase</keyword>
<comment type="pathway">
    <text evidence="2">Carbohydrate metabolism; galactose metabolism.</text>
</comment>
<name>E9G811_DAPPU</name>
<evidence type="ECO:0000256" key="16">
    <source>
        <dbReference type="PIRSR" id="PIRSR005096-3"/>
    </source>
</evidence>
<dbReference type="FunCoup" id="E9G811">
    <property type="interactions" value="366"/>
</dbReference>
<comment type="function">
    <text evidence="9">Mutarotase converts alpha-aldose to the beta-anomer. It is active on D-glucose, L-arabinose, D-xylose, D-galactose, maltose and lactose.</text>
</comment>
<dbReference type="CDD" id="cd09019">
    <property type="entry name" value="galactose_mutarotase_like"/>
    <property type="match status" value="1"/>
</dbReference>
<feature type="chain" id="PRO_5012181006" description="Aldose 1-epimerase" evidence="17">
    <location>
        <begin position="16"/>
        <end position="390"/>
    </location>
</feature>
<dbReference type="Proteomes" id="UP000000305">
    <property type="component" value="Unassembled WGS sequence"/>
</dbReference>
<dbReference type="UniPathway" id="UPA00214"/>
<dbReference type="InterPro" id="IPR014718">
    <property type="entry name" value="GH-type_carb-bd"/>
</dbReference>
<dbReference type="KEGG" id="dpx:DAPPUDRAFT_99401"/>
<dbReference type="Pfam" id="PF01263">
    <property type="entry name" value="Aldose_epim"/>
    <property type="match status" value="1"/>
</dbReference>
<dbReference type="PIRSF" id="PIRSF005096">
    <property type="entry name" value="GALM"/>
    <property type="match status" value="1"/>
</dbReference>
<feature type="binding site" evidence="15">
    <location>
        <position position="282"/>
    </location>
    <ligand>
        <name>beta-D-galactose</name>
        <dbReference type="ChEBI" id="CHEBI:27667"/>
    </ligand>
</feature>
<evidence type="ECO:0000256" key="17">
    <source>
        <dbReference type="SAM" id="SignalP"/>
    </source>
</evidence>
<comment type="catalytic activity">
    <reaction evidence="13">
        <text>alpha-D-glucose = beta-D-glucose</text>
        <dbReference type="Rhea" id="RHEA:10264"/>
        <dbReference type="ChEBI" id="CHEBI:15903"/>
        <dbReference type="ChEBI" id="CHEBI:17925"/>
        <dbReference type="EC" id="5.1.3.3"/>
    </reaction>
</comment>
<comment type="similarity">
    <text evidence="10">In the N-terminal section; belongs to the NAD(P)-dependent epimerase/dehydratase family.</text>
</comment>
<evidence type="ECO:0000256" key="12">
    <source>
        <dbReference type="ARBA" id="ARBA00045743"/>
    </source>
</evidence>
<evidence type="ECO:0000256" key="13">
    <source>
        <dbReference type="PIRNR" id="PIRNR005096"/>
    </source>
</evidence>
<feature type="binding site" evidence="16">
    <location>
        <begin position="213"/>
        <end position="215"/>
    </location>
    <ligand>
        <name>beta-D-galactose</name>
        <dbReference type="ChEBI" id="CHEBI:27667"/>
    </ligand>
</feature>
<evidence type="ECO:0000313" key="19">
    <source>
        <dbReference type="Proteomes" id="UP000000305"/>
    </source>
</evidence>
<dbReference type="STRING" id="6669.E9G811"/>
<evidence type="ECO:0000256" key="3">
    <source>
        <dbReference type="ARBA" id="ARBA00005028"/>
    </source>
</evidence>
<gene>
    <name evidence="18" type="ORF">DAPPUDRAFT_99401</name>
</gene>
<dbReference type="AlphaFoldDB" id="E9G811"/>
<evidence type="ECO:0000256" key="1">
    <source>
        <dbReference type="ARBA" id="ARBA00001712"/>
    </source>
</evidence>
<reference evidence="18 19" key="1">
    <citation type="journal article" date="2011" name="Science">
        <title>The ecoresponsive genome of Daphnia pulex.</title>
        <authorList>
            <person name="Colbourne J.K."/>
            <person name="Pfrender M.E."/>
            <person name="Gilbert D."/>
            <person name="Thomas W.K."/>
            <person name="Tucker A."/>
            <person name="Oakley T.H."/>
            <person name="Tokishita S."/>
            <person name="Aerts A."/>
            <person name="Arnold G.J."/>
            <person name="Basu M.K."/>
            <person name="Bauer D.J."/>
            <person name="Caceres C.E."/>
            <person name="Carmel L."/>
            <person name="Casola C."/>
            <person name="Choi J.H."/>
            <person name="Detter J.C."/>
            <person name="Dong Q."/>
            <person name="Dusheyko S."/>
            <person name="Eads B.D."/>
            <person name="Frohlich T."/>
            <person name="Geiler-Samerotte K.A."/>
            <person name="Gerlach D."/>
            <person name="Hatcher P."/>
            <person name="Jogdeo S."/>
            <person name="Krijgsveld J."/>
            <person name="Kriventseva E.V."/>
            <person name="Kultz D."/>
            <person name="Laforsch C."/>
            <person name="Lindquist E."/>
            <person name="Lopez J."/>
            <person name="Manak J.R."/>
            <person name="Muller J."/>
            <person name="Pangilinan J."/>
            <person name="Patwardhan R.P."/>
            <person name="Pitluck S."/>
            <person name="Pritham E.J."/>
            <person name="Rechtsteiner A."/>
            <person name="Rho M."/>
            <person name="Rogozin I.B."/>
            <person name="Sakarya O."/>
            <person name="Salamov A."/>
            <person name="Schaack S."/>
            <person name="Shapiro H."/>
            <person name="Shiga Y."/>
            <person name="Skalitzky C."/>
            <person name="Smith Z."/>
            <person name="Souvorov A."/>
            <person name="Sung W."/>
            <person name="Tang Z."/>
            <person name="Tsuchiya D."/>
            <person name="Tu H."/>
            <person name="Vos H."/>
            <person name="Wang M."/>
            <person name="Wolf Y.I."/>
            <person name="Yamagata H."/>
            <person name="Yamada T."/>
            <person name="Ye Y."/>
            <person name="Shaw J.R."/>
            <person name="Andrews J."/>
            <person name="Crease T.J."/>
            <person name="Tang H."/>
            <person name="Lucas S.M."/>
            <person name="Robertson H.M."/>
            <person name="Bork P."/>
            <person name="Koonin E.V."/>
            <person name="Zdobnov E.M."/>
            <person name="Grigoriev I.V."/>
            <person name="Lynch M."/>
            <person name="Boore J.L."/>
        </authorList>
    </citation>
    <scope>NUCLEOTIDE SEQUENCE [LARGE SCALE GENOMIC DNA]</scope>
</reference>
<protein>
    <recommendedName>
        <fullName evidence="13">Aldose 1-epimerase</fullName>
        <ecNumber evidence="13">5.1.3.3</ecNumber>
    </recommendedName>
</protein>
<dbReference type="HOGENOM" id="CLU_031753_2_0_1"/>
<keyword evidence="19" id="KW-1185">Reference proteome</keyword>
<evidence type="ECO:0000256" key="2">
    <source>
        <dbReference type="ARBA" id="ARBA00004947"/>
    </source>
</evidence>
<comment type="catalytic activity">
    <reaction evidence="1">
        <text>alpha-D-galactose = beta-D-galactose</text>
        <dbReference type="Rhea" id="RHEA:28675"/>
        <dbReference type="ChEBI" id="CHEBI:27667"/>
        <dbReference type="ChEBI" id="CHEBI:28061"/>
        <dbReference type="EC" id="5.1.3.3"/>
    </reaction>
    <physiologicalReaction direction="right-to-left" evidence="1">
        <dbReference type="Rhea" id="RHEA:28677"/>
    </physiologicalReaction>
</comment>
<dbReference type="InterPro" id="IPR015443">
    <property type="entry name" value="Aldose_1-epimerase"/>
</dbReference>
<evidence type="ECO:0000256" key="14">
    <source>
        <dbReference type="PIRSR" id="PIRSR005096-1"/>
    </source>
</evidence>
<evidence type="ECO:0000256" key="6">
    <source>
        <dbReference type="ARBA" id="ARBA00023235"/>
    </source>
</evidence>
<keyword evidence="5" id="KW-0520">NAD</keyword>
<dbReference type="InterPro" id="IPR008183">
    <property type="entry name" value="Aldose_1/G6P_1-epimerase"/>
</dbReference>
<dbReference type="PANTHER" id="PTHR10091">
    <property type="entry name" value="ALDOSE-1-EPIMERASE"/>
    <property type="match status" value="1"/>
</dbReference>
<evidence type="ECO:0000256" key="11">
    <source>
        <dbReference type="ARBA" id="ARBA00038238"/>
    </source>
</evidence>
<dbReference type="PhylomeDB" id="E9G811"/>
<keyword evidence="7" id="KW-0511">Multifunctional enzyme</keyword>
<accession>E9G811</accession>
<organism evidence="18 19">
    <name type="scientific">Daphnia pulex</name>
    <name type="common">Water flea</name>
    <dbReference type="NCBI Taxonomy" id="6669"/>
    <lineage>
        <taxon>Eukaryota</taxon>
        <taxon>Metazoa</taxon>
        <taxon>Ecdysozoa</taxon>
        <taxon>Arthropoda</taxon>
        <taxon>Crustacea</taxon>
        <taxon>Branchiopoda</taxon>
        <taxon>Diplostraca</taxon>
        <taxon>Cladocera</taxon>
        <taxon>Anomopoda</taxon>
        <taxon>Daphniidae</taxon>
        <taxon>Daphnia</taxon>
    </lineage>
</organism>
<comment type="similarity">
    <text evidence="4 13">Belongs to the aldose epimerase family.</text>
</comment>